<evidence type="ECO:0000313" key="1">
    <source>
        <dbReference type="EMBL" id="CEA16536.1"/>
    </source>
</evidence>
<sequence length="212" mass="24861">MTQKQRKTLGIQQRIPLDILLIALQEELTEGINEVRLKELLQSEYKGSNRIKKSINQIKSVVSKNNPLMLLLHDNKEETLLALESKTDKNLILTALICSRYPFCYDLLVIFGKQFRLQDEVNKALLSKLIGSKYGFNRSCENSTYCAIPQFSEAELIMRSKVATYAMLEPQKIQHEITWEIWKECFFINEPLYNREETENLSFEPFFRFVVR</sequence>
<dbReference type="STRING" id="1562970.ING2E5B_1792"/>
<proteinExistence type="predicted"/>
<dbReference type="AlphaFoldDB" id="A0A098C288"/>
<keyword evidence="2" id="KW-1185">Reference proteome</keyword>
<gene>
    <name evidence="1" type="ORF">ING2E5B_1792</name>
</gene>
<evidence type="ECO:0000313" key="2">
    <source>
        <dbReference type="Proteomes" id="UP000032417"/>
    </source>
</evidence>
<organism evidence="1 2">
    <name type="scientific">Fermentimonas caenicola</name>
    <dbReference type="NCBI Taxonomy" id="1562970"/>
    <lineage>
        <taxon>Bacteria</taxon>
        <taxon>Pseudomonadati</taxon>
        <taxon>Bacteroidota</taxon>
        <taxon>Bacteroidia</taxon>
        <taxon>Bacteroidales</taxon>
        <taxon>Dysgonomonadaceae</taxon>
        <taxon>Fermentimonas</taxon>
    </lineage>
</organism>
<dbReference type="KEGG" id="pbt:ING2E5B_1792"/>
<dbReference type="OrthoDB" id="1435920at2"/>
<reference evidence="1 2" key="1">
    <citation type="submission" date="2014-08" db="EMBL/GenBank/DDBJ databases">
        <authorList>
            <person name="Wibberg D."/>
        </authorList>
    </citation>
    <scope>NUCLEOTIDE SEQUENCE [LARGE SCALE GENOMIC DNA]</scope>
    <source>
        <strain evidence="2">ING2-E5B</strain>
    </source>
</reference>
<accession>A0A098C288</accession>
<dbReference type="HOGENOM" id="CLU_1298816_0_0_10"/>
<protein>
    <submittedName>
        <fullName evidence="1">Uncharacterized protein</fullName>
    </submittedName>
</protein>
<dbReference type="Proteomes" id="UP000032417">
    <property type="component" value="Chromosome 1"/>
</dbReference>
<name>A0A098C288_9BACT</name>
<dbReference type="EMBL" id="LN515532">
    <property type="protein sequence ID" value="CEA16536.1"/>
    <property type="molecule type" value="Genomic_DNA"/>
</dbReference>